<keyword evidence="3" id="KW-1185">Reference proteome</keyword>
<gene>
    <name evidence="2" type="ORF">M9Y10_001552</name>
</gene>
<dbReference type="Pfam" id="PF00022">
    <property type="entry name" value="Actin"/>
    <property type="match status" value="1"/>
</dbReference>
<comment type="caution">
    <text evidence="2">The sequence shown here is derived from an EMBL/GenBank/DDBJ whole genome shotgun (WGS) entry which is preliminary data.</text>
</comment>
<dbReference type="InterPro" id="IPR043129">
    <property type="entry name" value="ATPase_NBD"/>
</dbReference>
<comment type="similarity">
    <text evidence="1">Belongs to the actin family.</text>
</comment>
<evidence type="ECO:0000313" key="2">
    <source>
        <dbReference type="EMBL" id="KAK8899241.1"/>
    </source>
</evidence>
<dbReference type="EMBL" id="JAPFFF010000001">
    <property type="protein sequence ID" value="KAK8899241.1"/>
    <property type="molecule type" value="Genomic_DNA"/>
</dbReference>
<dbReference type="Proteomes" id="UP001470230">
    <property type="component" value="Unassembled WGS sequence"/>
</dbReference>
<reference evidence="2 3" key="1">
    <citation type="submission" date="2024-04" db="EMBL/GenBank/DDBJ databases">
        <title>Tritrichomonas musculus Genome.</title>
        <authorList>
            <person name="Alves-Ferreira E."/>
            <person name="Grigg M."/>
            <person name="Lorenzi H."/>
            <person name="Galac M."/>
        </authorList>
    </citation>
    <scope>NUCLEOTIDE SEQUENCE [LARGE SCALE GENOMIC DNA]</scope>
    <source>
        <strain evidence="2 3">EAF2021</strain>
    </source>
</reference>
<dbReference type="Gene3D" id="3.30.420.40">
    <property type="match status" value="2"/>
</dbReference>
<evidence type="ECO:0008006" key="4">
    <source>
        <dbReference type="Google" id="ProtNLM"/>
    </source>
</evidence>
<protein>
    <recommendedName>
        <fullName evidence="4">Actin-like protein</fullName>
    </recommendedName>
</protein>
<dbReference type="SMART" id="SM00268">
    <property type="entry name" value="ACTIN"/>
    <property type="match status" value="1"/>
</dbReference>
<evidence type="ECO:0000313" key="3">
    <source>
        <dbReference type="Proteomes" id="UP001470230"/>
    </source>
</evidence>
<organism evidence="2 3">
    <name type="scientific">Tritrichomonas musculus</name>
    <dbReference type="NCBI Taxonomy" id="1915356"/>
    <lineage>
        <taxon>Eukaryota</taxon>
        <taxon>Metamonada</taxon>
        <taxon>Parabasalia</taxon>
        <taxon>Tritrichomonadida</taxon>
        <taxon>Tritrichomonadidae</taxon>
        <taxon>Tritrichomonas</taxon>
    </lineage>
</organism>
<proteinExistence type="inferred from homology"/>
<sequence length="404" mass="46051">MTIVFELGSSSCKVGFAGNYNPEIMFPTVVAIPKDHIFKQMLAQPLPVKVGGQVYTGNSAGDKILVHYNVFKPIENGIISTKKYNCFENGRIVEKSLIHHIFEYGFSNLNISPNEIHKYSIIIPDCPSADENDTWGNRFTLAKIMFEDYKVPYLCIGNQGRLALLSIDLDTGIVLDCGNYKTSVTPVFEGLPIENGIKRYQLAGNNITEYLQKKLVYQKGITSYDTPKKLRYIDEIKIKHCYVSLNYNNEEKNIQEVPISLNGGVQSTLQIEQIEGPELLFNPRNEETYVTKGLHEMIIESILNSVLEIQDCLANNIYIMGGTSQFKNFIVRTQNLLNNYLKQNSDKGFHFKKCKIHQIPDPQFAAWRGGSKIGILSDFHNFAFNRNYYMNSKDKRIIVYDKSF</sequence>
<dbReference type="Gene3D" id="3.90.640.10">
    <property type="entry name" value="Actin, Chain A, domain 4"/>
    <property type="match status" value="1"/>
</dbReference>
<name>A0ABR2L8B7_9EUKA</name>
<dbReference type="PANTHER" id="PTHR11937">
    <property type="entry name" value="ACTIN"/>
    <property type="match status" value="1"/>
</dbReference>
<evidence type="ECO:0000256" key="1">
    <source>
        <dbReference type="RuleBase" id="RU000487"/>
    </source>
</evidence>
<dbReference type="SUPFAM" id="SSF53067">
    <property type="entry name" value="Actin-like ATPase domain"/>
    <property type="match status" value="2"/>
</dbReference>
<accession>A0ABR2L8B7</accession>
<dbReference type="InterPro" id="IPR004000">
    <property type="entry name" value="Actin"/>
</dbReference>